<evidence type="ECO:0000313" key="7">
    <source>
        <dbReference type="EMBL" id="CAD9677890.1"/>
    </source>
</evidence>
<feature type="transmembrane region" description="Helical" evidence="6">
    <location>
        <begin position="106"/>
        <end position="125"/>
    </location>
</feature>
<name>A0A7S2WBI7_9STRA</name>
<reference evidence="7" key="1">
    <citation type="submission" date="2021-01" db="EMBL/GenBank/DDBJ databases">
        <authorList>
            <person name="Corre E."/>
            <person name="Pelletier E."/>
            <person name="Niang G."/>
            <person name="Scheremetjew M."/>
            <person name="Finn R."/>
            <person name="Kale V."/>
            <person name="Holt S."/>
            <person name="Cochrane G."/>
            <person name="Meng A."/>
            <person name="Brown T."/>
            <person name="Cohen L."/>
        </authorList>
    </citation>
    <scope>NUCLEOTIDE SEQUENCE</scope>
    <source>
        <strain evidence="7">NY070348D</strain>
    </source>
</reference>
<dbReference type="FunFam" id="2.60.370.10:FF:000001">
    <property type="entry name" value="COX11 cytochrome c oxidase assembly homolog"/>
    <property type="match status" value="1"/>
</dbReference>
<dbReference type="GO" id="GO:0005743">
    <property type="term" value="C:mitochondrial inner membrane"/>
    <property type="evidence" value="ECO:0007669"/>
    <property type="project" value="UniProtKB-SubCell"/>
</dbReference>
<accession>A0A7S2WBI7</accession>
<dbReference type="PANTHER" id="PTHR21320:SF3">
    <property type="entry name" value="CYTOCHROME C OXIDASE ASSEMBLY PROTEIN COX11, MITOCHONDRIAL-RELATED"/>
    <property type="match status" value="1"/>
</dbReference>
<dbReference type="EMBL" id="HBHK01009600">
    <property type="protein sequence ID" value="CAD9677890.1"/>
    <property type="molecule type" value="Transcribed_RNA"/>
</dbReference>
<keyword evidence="4 6" id="KW-1133">Transmembrane helix</keyword>
<keyword evidence="3 6" id="KW-0812">Transmembrane</keyword>
<proteinExistence type="inferred from homology"/>
<dbReference type="HAMAP" id="MF_00155">
    <property type="entry name" value="CtaG"/>
    <property type="match status" value="1"/>
</dbReference>
<dbReference type="InterPro" id="IPR007533">
    <property type="entry name" value="Cyt_c_oxidase_assmbl_CtaG"/>
</dbReference>
<gene>
    <name evidence="7" type="ORF">QSP1433_LOCUS5962</name>
</gene>
<dbReference type="InterPro" id="IPR023471">
    <property type="entry name" value="CtaG/Cox11_dom_sf"/>
</dbReference>
<dbReference type="Pfam" id="PF04442">
    <property type="entry name" value="CtaG_Cox11"/>
    <property type="match status" value="1"/>
</dbReference>
<evidence type="ECO:0000256" key="5">
    <source>
        <dbReference type="ARBA" id="ARBA00023136"/>
    </source>
</evidence>
<dbReference type="Gene3D" id="2.60.370.10">
    <property type="entry name" value="Ctag/Cox11"/>
    <property type="match status" value="1"/>
</dbReference>
<dbReference type="SUPFAM" id="SSF110111">
    <property type="entry name" value="Ctag/Cox11"/>
    <property type="match status" value="1"/>
</dbReference>
<evidence type="ECO:0000256" key="3">
    <source>
        <dbReference type="ARBA" id="ARBA00022692"/>
    </source>
</evidence>
<dbReference type="AlphaFoldDB" id="A0A7S2WBI7"/>
<sequence>MMLFRRTVTNREVFTRLTTTRAFGIASICGVRTDMSGGCFAKVKMLKCVRGNTGRPILGGIGQAHNGIGCGIAIRNCDVFGRKICQQRLFSSYRNSAEQSAKNLNVLLYMMSIVIAGVGIAYAAVPLYKVFCQVTGFGGTTQQVTMEQAKKMVPVPGAAPITVEFVCNTSDSLPWEFKAQQREVCVVPGETALAFYTARNKSDKPITGVATYNITPAKAGIYFNKIQCFCFDQQRLRPNEEVDMPVFFYVDPTFADDPQMRGIDNIVLSYTFFKAK</sequence>
<dbReference type="NCBIfam" id="NF003465">
    <property type="entry name" value="PRK05089.1"/>
    <property type="match status" value="1"/>
</dbReference>
<protein>
    <recommendedName>
        <fullName evidence="8">Cytochrome c oxidase assembly protein COX11, mitochondrial</fullName>
    </recommendedName>
</protein>
<evidence type="ECO:0008006" key="8">
    <source>
        <dbReference type="Google" id="ProtNLM"/>
    </source>
</evidence>
<evidence type="ECO:0000256" key="2">
    <source>
        <dbReference type="ARBA" id="ARBA00004243"/>
    </source>
</evidence>
<dbReference type="PANTHER" id="PTHR21320">
    <property type="entry name" value="CYTOCHROME C OXIDASE ASSEMBLY PROTEIN COX11-RELATED"/>
    <property type="match status" value="1"/>
</dbReference>
<comment type="subcellular location">
    <subcellularLocation>
        <location evidence="2">Mitochondrion inner membrane</location>
        <topology evidence="2">Single-pass membrane protein</topology>
        <orientation evidence="2">Intermembrane side</orientation>
    </subcellularLocation>
</comment>
<evidence type="ECO:0000256" key="4">
    <source>
        <dbReference type="ARBA" id="ARBA00022989"/>
    </source>
</evidence>
<comment type="function">
    <text evidence="1">Exerts its effect at some terminal stage of cytochrome c oxidase synthesis, probably by being involved in the insertion of the copper B into subunit I.</text>
</comment>
<dbReference type="GO" id="GO:0005507">
    <property type="term" value="F:copper ion binding"/>
    <property type="evidence" value="ECO:0007669"/>
    <property type="project" value="InterPro"/>
</dbReference>
<evidence type="ECO:0000256" key="1">
    <source>
        <dbReference type="ARBA" id="ARBA00004007"/>
    </source>
</evidence>
<organism evidence="7">
    <name type="scientific">Mucochytrium quahogii</name>
    <dbReference type="NCBI Taxonomy" id="96639"/>
    <lineage>
        <taxon>Eukaryota</taxon>
        <taxon>Sar</taxon>
        <taxon>Stramenopiles</taxon>
        <taxon>Bigyra</taxon>
        <taxon>Labyrinthulomycetes</taxon>
        <taxon>Thraustochytrida</taxon>
        <taxon>Thraustochytriidae</taxon>
        <taxon>Mucochytrium</taxon>
    </lineage>
</organism>
<keyword evidence="5 6" id="KW-0472">Membrane</keyword>
<evidence type="ECO:0000256" key="6">
    <source>
        <dbReference type="SAM" id="Phobius"/>
    </source>
</evidence>